<name>A0ABU0W5S6_9GAMM</name>
<dbReference type="InterPro" id="IPR002638">
    <property type="entry name" value="Quinolinate_PRibosylTrfase_C"/>
</dbReference>
<reference evidence="12 13" key="1">
    <citation type="submission" date="2023-08" db="EMBL/GenBank/DDBJ databases">
        <title>Whole-genome sequencing of halo(alkali)philic microorganisms from hypersaline lakes.</title>
        <authorList>
            <person name="Sorokin D.Y."/>
            <person name="Abbas B."/>
            <person name="Merkel A.Y."/>
        </authorList>
    </citation>
    <scope>NUCLEOTIDE SEQUENCE [LARGE SCALE GENOMIC DNA]</scope>
    <source>
        <strain evidence="12 13">AB-CW4</strain>
    </source>
</reference>
<dbReference type="InterPro" id="IPR013785">
    <property type="entry name" value="Aldolase_TIM"/>
</dbReference>
<organism evidence="12 13">
    <name type="scientific">Natronospira bacteriovora</name>
    <dbReference type="NCBI Taxonomy" id="3069753"/>
    <lineage>
        <taxon>Bacteria</taxon>
        <taxon>Pseudomonadati</taxon>
        <taxon>Pseudomonadota</taxon>
        <taxon>Gammaproteobacteria</taxon>
        <taxon>Natronospirales</taxon>
        <taxon>Natronospiraceae</taxon>
        <taxon>Natronospira</taxon>
    </lineage>
</organism>
<evidence type="ECO:0000256" key="5">
    <source>
        <dbReference type="ARBA" id="ARBA00022642"/>
    </source>
</evidence>
<keyword evidence="6 9" id="KW-0328">Glycosyltransferase</keyword>
<dbReference type="SUPFAM" id="SSF54675">
    <property type="entry name" value="Nicotinate/Quinolinate PRTase N-terminal domain-like"/>
    <property type="match status" value="1"/>
</dbReference>
<keyword evidence="13" id="KW-1185">Reference proteome</keyword>
<dbReference type="EC" id="2.4.2.19" evidence="4"/>
<evidence type="ECO:0000259" key="11">
    <source>
        <dbReference type="Pfam" id="PF02749"/>
    </source>
</evidence>
<evidence type="ECO:0000256" key="4">
    <source>
        <dbReference type="ARBA" id="ARBA00011944"/>
    </source>
</evidence>
<dbReference type="Gene3D" id="3.20.20.70">
    <property type="entry name" value="Aldolase class I"/>
    <property type="match status" value="1"/>
</dbReference>
<keyword evidence="5" id="KW-0662">Pyridine nucleotide biosynthesis</keyword>
<comment type="caution">
    <text evidence="12">The sequence shown here is derived from an EMBL/GenBank/DDBJ whole genome shotgun (WGS) entry which is preliminary data.</text>
</comment>
<dbReference type="GO" id="GO:0004514">
    <property type="term" value="F:nicotinate-nucleotide diphosphorylase (carboxylating) activity"/>
    <property type="evidence" value="ECO:0007669"/>
    <property type="project" value="UniProtKB-EC"/>
</dbReference>
<evidence type="ECO:0000256" key="1">
    <source>
        <dbReference type="ARBA" id="ARBA00003237"/>
    </source>
</evidence>
<proteinExistence type="inferred from homology"/>
<gene>
    <name evidence="12" type="primary">nadC</name>
    <name evidence="12" type="ORF">RBH19_05730</name>
</gene>
<dbReference type="EMBL" id="JAVDDT010000003">
    <property type="protein sequence ID" value="MDQ2069364.1"/>
    <property type="molecule type" value="Genomic_DNA"/>
</dbReference>
<evidence type="ECO:0000259" key="10">
    <source>
        <dbReference type="Pfam" id="PF01729"/>
    </source>
</evidence>
<dbReference type="PIRSF" id="PIRSF006250">
    <property type="entry name" value="NadC_ModD"/>
    <property type="match status" value="1"/>
</dbReference>
<dbReference type="Pfam" id="PF02749">
    <property type="entry name" value="QRPTase_N"/>
    <property type="match status" value="1"/>
</dbReference>
<evidence type="ECO:0000256" key="7">
    <source>
        <dbReference type="ARBA" id="ARBA00022679"/>
    </source>
</evidence>
<evidence type="ECO:0000313" key="13">
    <source>
        <dbReference type="Proteomes" id="UP001239019"/>
    </source>
</evidence>
<comment type="function">
    <text evidence="1">Involved in the catabolism of quinolinic acid (QA).</text>
</comment>
<dbReference type="Proteomes" id="UP001239019">
    <property type="component" value="Unassembled WGS sequence"/>
</dbReference>
<evidence type="ECO:0000256" key="3">
    <source>
        <dbReference type="ARBA" id="ARBA00009400"/>
    </source>
</evidence>
<sequence length="280" mass="29640">MIPVPDDLPRQVSAAIEEDLGEGDITAALIPASATTTARIITRDQAVFCGAPWAEAVFLSVDPAIRIHWRVRDGDAVEPEQVLCELEGPARGLLTAERTALNFLQTLSATATETRAHVAIVAGTRATILDTRKTIPGLRTAQKYAVRCGGGENHRSGLFDGILIKENHIAACGGIKAAVNAARGSHPGIAVEVEVESLEELREALAAQADIVMLDNFDLPMLRQAVDLAAGNARLEASGGLDREGLRAVAETGVDYISIGALTKHVRAVDLSMRVTEPST</sequence>
<dbReference type="InterPro" id="IPR004393">
    <property type="entry name" value="NadC"/>
</dbReference>
<evidence type="ECO:0000256" key="8">
    <source>
        <dbReference type="ARBA" id="ARBA00033102"/>
    </source>
</evidence>
<evidence type="ECO:0000313" key="12">
    <source>
        <dbReference type="EMBL" id="MDQ2069364.1"/>
    </source>
</evidence>
<dbReference type="Pfam" id="PF01729">
    <property type="entry name" value="QRPTase_C"/>
    <property type="match status" value="1"/>
</dbReference>
<accession>A0ABU0W5S6</accession>
<feature type="domain" description="Quinolinate phosphoribosyl transferase C-terminal" evidence="10">
    <location>
        <begin position="111"/>
        <end position="274"/>
    </location>
</feature>
<keyword evidence="7 9" id="KW-0808">Transferase</keyword>
<dbReference type="InterPro" id="IPR022412">
    <property type="entry name" value="Quinolinate_PRibosylTrfase_N"/>
</dbReference>
<dbReference type="InterPro" id="IPR027277">
    <property type="entry name" value="NadC/ModD"/>
</dbReference>
<feature type="domain" description="Quinolinate phosphoribosyl transferase N-terminal" evidence="11">
    <location>
        <begin position="24"/>
        <end position="108"/>
    </location>
</feature>
<evidence type="ECO:0000256" key="9">
    <source>
        <dbReference type="PIRNR" id="PIRNR006250"/>
    </source>
</evidence>
<dbReference type="PANTHER" id="PTHR32179:SF3">
    <property type="entry name" value="NICOTINATE-NUCLEOTIDE PYROPHOSPHORYLASE [CARBOXYLATING]"/>
    <property type="match status" value="1"/>
</dbReference>
<dbReference type="NCBIfam" id="TIGR00078">
    <property type="entry name" value="nadC"/>
    <property type="match status" value="1"/>
</dbReference>
<comment type="similarity">
    <text evidence="3 9">Belongs to the NadC/ModD family.</text>
</comment>
<evidence type="ECO:0000256" key="6">
    <source>
        <dbReference type="ARBA" id="ARBA00022676"/>
    </source>
</evidence>
<evidence type="ECO:0000256" key="2">
    <source>
        <dbReference type="ARBA" id="ARBA00004893"/>
    </source>
</evidence>
<dbReference type="InterPro" id="IPR036068">
    <property type="entry name" value="Nicotinate_pribotase-like_C"/>
</dbReference>
<protein>
    <recommendedName>
        <fullName evidence="4">nicotinate-nucleotide diphosphorylase (carboxylating)</fullName>
        <ecNumber evidence="4">2.4.2.19</ecNumber>
    </recommendedName>
    <alternativeName>
        <fullName evidence="8">Quinolinate phosphoribosyltransferase [decarboxylating]</fullName>
    </alternativeName>
</protein>
<dbReference type="SUPFAM" id="SSF51690">
    <property type="entry name" value="Nicotinate/Quinolinate PRTase C-terminal domain-like"/>
    <property type="match status" value="1"/>
</dbReference>
<dbReference type="Gene3D" id="3.90.1170.20">
    <property type="entry name" value="Quinolinate phosphoribosyl transferase, N-terminal domain"/>
    <property type="match status" value="1"/>
</dbReference>
<dbReference type="InterPro" id="IPR037128">
    <property type="entry name" value="Quinolinate_PRibosylTase_N_sf"/>
</dbReference>
<dbReference type="CDD" id="cd01572">
    <property type="entry name" value="QPRTase"/>
    <property type="match status" value="1"/>
</dbReference>
<comment type="pathway">
    <text evidence="2">Cofactor biosynthesis; NAD(+) biosynthesis; nicotinate D-ribonucleotide from quinolinate: step 1/1.</text>
</comment>
<dbReference type="RefSeq" id="WP_306727865.1">
    <property type="nucleotide sequence ID" value="NZ_JAVDDT010000003.1"/>
</dbReference>
<dbReference type="PANTHER" id="PTHR32179">
    <property type="entry name" value="NICOTINATE-NUCLEOTIDE PYROPHOSPHORYLASE [CARBOXYLATING]"/>
    <property type="match status" value="1"/>
</dbReference>